<dbReference type="Pfam" id="PF00008">
    <property type="entry name" value="EGF"/>
    <property type="match status" value="1"/>
</dbReference>
<feature type="domain" description="C2" evidence="7">
    <location>
        <begin position="358"/>
        <end position="487"/>
    </location>
</feature>
<dbReference type="Proteomes" id="UP001157974">
    <property type="component" value="Unassembled WGS sequence"/>
</dbReference>
<dbReference type="EMBL" id="JAMWBK010000004">
    <property type="protein sequence ID" value="KAJ8905601.1"/>
    <property type="molecule type" value="Genomic_DNA"/>
</dbReference>
<proteinExistence type="predicted"/>
<evidence type="ECO:0000256" key="1">
    <source>
        <dbReference type="ARBA" id="ARBA00022723"/>
    </source>
</evidence>
<keyword evidence="11" id="KW-1185">Reference proteome</keyword>
<keyword evidence="4" id="KW-0245">EGF-like domain</keyword>
<evidence type="ECO:0000256" key="6">
    <source>
        <dbReference type="RuleBase" id="RU361183"/>
    </source>
</evidence>
<comment type="cofactor">
    <cofactor evidence="6">
        <name>Zn(2+)</name>
        <dbReference type="ChEBI" id="CHEBI:29105"/>
    </cofactor>
    <text evidence="6">Binds 1 zinc ion per subunit.</text>
</comment>
<comment type="caution">
    <text evidence="4">Lacks conserved residue(s) required for the propagation of feature annotation.</text>
</comment>
<name>A0AAV8USS7_9RHOD</name>
<dbReference type="Gene3D" id="2.10.25.10">
    <property type="entry name" value="Laminin"/>
    <property type="match status" value="1"/>
</dbReference>
<keyword evidence="2 6" id="KW-0862">Zinc</keyword>
<dbReference type="InterPro" id="IPR024079">
    <property type="entry name" value="MetalloPept_cat_dom_sf"/>
</dbReference>
<feature type="signal peptide" evidence="6">
    <location>
        <begin position="1"/>
        <end position="22"/>
    </location>
</feature>
<keyword evidence="6" id="KW-0378">Hydrolase</keyword>
<dbReference type="InterPro" id="IPR035892">
    <property type="entry name" value="C2_domain_sf"/>
</dbReference>
<keyword evidence="6" id="KW-0645">Protease</keyword>
<evidence type="ECO:0000256" key="4">
    <source>
        <dbReference type="PROSITE-ProRule" id="PRU00076"/>
    </source>
</evidence>
<dbReference type="PANTHER" id="PTHR10127">
    <property type="entry name" value="DISCOIDIN, CUB, EGF, LAMININ , AND ZINC METALLOPROTEASE DOMAIN CONTAINING"/>
    <property type="match status" value="1"/>
</dbReference>
<dbReference type="PROSITE" id="PS00022">
    <property type="entry name" value="EGF_1"/>
    <property type="match status" value="1"/>
</dbReference>
<feature type="disulfide bond" evidence="4">
    <location>
        <begin position="368"/>
        <end position="377"/>
    </location>
</feature>
<dbReference type="SMART" id="SM00181">
    <property type="entry name" value="EGF"/>
    <property type="match status" value="1"/>
</dbReference>
<feature type="domain" description="Peptidase M12A" evidence="9">
    <location>
        <begin position="24"/>
        <end position="222"/>
    </location>
</feature>
<dbReference type="GO" id="GO:0008270">
    <property type="term" value="F:zinc ion binding"/>
    <property type="evidence" value="ECO:0007669"/>
    <property type="project" value="InterPro"/>
</dbReference>
<dbReference type="GO" id="GO:0006508">
    <property type="term" value="P:proteolysis"/>
    <property type="evidence" value="ECO:0007669"/>
    <property type="project" value="UniProtKB-KW"/>
</dbReference>
<dbReference type="GO" id="GO:0004222">
    <property type="term" value="F:metalloendopeptidase activity"/>
    <property type="evidence" value="ECO:0007669"/>
    <property type="project" value="UniProtKB-UniRule"/>
</dbReference>
<dbReference type="Gene3D" id="3.40.390.10">
    <property type="entry name" value="Collagenase (Catalytic Domain)"/>
    <property type="match status" value="1"/>
</dbReference>
<sequence length="527" mass="59503">MELSVNRILLIVVCFLVARCRAAVSLRDTSRLWPSEVIKFGFDDNVDSEARDDVVAALRHIRNETCLGFIFSQSAVTGLVFRSDLNRCYKTKIGYRGPGKHSVYVNRDCPGSIPLRSQVIHEVGHALGLADEYNRPDRNRFLRVRLSNVAQSNRTKFNKLSWRKVDPLEQDFDRSSIMQYGSNFLSKNGRETISTLSNPGLIPGTTLSPGDVKSLMMMYRCPFRAQSMRLSLEVIARKRLQNDVVVSFEVSDTTPGRFPPIIRSSGAPRGSGPLKLPGPIDFGVGTWVALKIRVSKLSDDATEVFIPYSRLQIIHRDYVVKLCRTPYSCSRSVSVRIIAEPATNYCYPSPCMNDGRCRSGANDPICECRPGFYGKFCQKRFGSLKVDVKHGMNLRRFDATTPSDPFVLVRAYRADGTYLERKTRTIMDNELNPVWNETLEFGVDWWEKIILTVFDDNTFIYPQPIISNERVSLMNSVFSMGGTPVGFKMHDQHHPTPSQSFVEYTVSFTAVSDNFSPPDANKNVILP</sequence>
<dbReference type="PROSITE" id="PS51864">
    <property type="entry name" value="ASTACIN"/>
    <property type="match status" value="1"/>
</dbReference>
<dbReference type="EC" id="3.4.24.-" evidence="6"/>
<dbReference type="Gene3D" id="2.60.40.150">
    <property type="entry name" value="C2 domain"/>
    <property type="match status" value="1"/>
</dbReference>
<dbReference type="Pfam" id="PF01400">
    <property type="entry name" value="Astacin"/>
    <property type="match status" value="1"/>
</dbReference>
<dbReference type="SMART" id="SM00239">
    <property type="entry name" value="C2"/>
    <property type="match status" value="1"/>
</dbReference>
<keyword evidence="1 6" id="KW-0479">Metal-binding</keyword>
<evidence type="ECO:0000256" key="3">
    <source>
        <dbReference type="ARBA" id="ARBA00023049"/>
    </source>
</evidence>
<comment type="caution">
    <text evidence="10">The sequence shown here is derived from an EMBL/GenBank/DDBJ whole genome shotgun (WGS) entry which is preliminary data.</text>
</comment>
<dbReference type="SMART" id="SM00235">
    <property type="entry name" value="ZnMc"/>
    <property type="match status" value="1"/>
</dbReference>
<dbReference type="Pfam" id="PF00168">
    <property type="entry name" value="C2"/>
    <property type="match status" value="1"/>
</dbReference>
<evidence type="ECO:0000313" key="10">
    <source>
        <dbReference type="EMBL" id="KAJ8905601.1"/>
    </source>
</evidence>
<evidence type="ECO:0000259" key="7">
    <source>
        <dbReference type="PROSITE" id="PS50004"/>
    </source>
</evidence>
<feature type="chain" id="PRO_5043109275" description="Metalloendopeptidase" evidence="6">
    <location>
        <begin position="23"/>
        <end position="527"/>
    </location>
</feature>
<dbReference type="CDD" id="cd00054">
    <property type="entry name" value="EGF_CA"/>
    <property type="match status" value="1"/>
</dbReference>
<dbReference type="PROSITE" id="PS01186">
    <property type="entry name" value="EGF_2"/>
    <property type="match status" value="1"/>
</dbReference>
<feature type="active site" evidence="5">
    <location>
        <position position="122"/>
    </location>
</feature>
<dbReference type="SUPFAM" id="SSF57196">
    <property type="entry name" value="EGF/Laminin"/>
    <property type="match status" value="1"/>
</dbReference>
<accession>A0AAV8USS7</accession>
<feature type="disulfide bond" evidence="5">
    <location>
        <begin position="66"/>
        <end position="221"/>
    </location>
</feature>
<dbReference type="PROSITE" id="PS50026">
    <property type="entry name" value="EGF_3"/>
    <property type="match status" value="1"/>
</dbReference>
<protein>
    <recommendedName>
        <fullName evidence="6">Metalloendopeptidase</fullName>
        <ecNumber evidence="6">3.4.24.-</ecNumber>
    </recommendedName>
</protein>
<evidence type="ECO:0000256" key="5">
    <source>
        <dbReference type="PROSITE-ProRule" id="PRU01211"/>
    </source>
</evidence>
<keyword evidence="4" id="KW-1015">Disulfide bond</keyword>
<dbReference type="PANTHER" id="PTHR10127:SF850">
    <property type="entry name" value="METALLOENDOPEPTIDASE"/>
    <property type="match status" value="1"/>
</dbReference>
<dbReference type="InterPro" id="IPR001506">
    <property type="entry name" value="Peptidase_M12A"/>
</dbReference>
<dbReference type="SUPFAM" id="SSF55486">
    <property type="entry name" value="Metalloproteases ('zincins'), catalytic domain"/>
    <property type="match status" value="1"/>
</dbReference>
<evidence type="ECO:0000259" key="9">
    <source>
        <dbReference type="PROSITE" id="PS51864"/>
    </source>
</evidence>
<evidence type="ECO:0000259" key="8">
    <source>
        <dbReference type="PROSITE" id="PS50026"/>
    </source>
</evidence>
<dbReference type="CDD" id="cd00030">
    <property type="entry name" value="C2"/>
    <property type="match status" value="1"/>
</dbReference>
<dbReference type="InterPro" id="IPR000742">
    <property type="entry name" value="EGF"/>
</dbReference>
<evidence type="ECO:0000256" key="2">
    <source>
        <dbReference type="ARBA" id="ARBA00022833"/>
    </source>
</evidence>
<dbReference type="PRINTS" id="PR00480">
    <property type="entry name" value="ASTACIN"/>
</dbReference>
<dbReference type="PROSITE" id="PS50004">
    <property type="entry name" value="C2"/>
    <property type="match status" value="1"/>
</dbReference>
<dbReference type="SUPFAM" id="SSF49562">
    <property type="entry name" value="C2 domain (Calcium/lipid-binding domain, CaLB)"/>
    <property type="match status" value="1"/>
</dbReference>
<dbReference type="AlphaFoldDB" id="A0AAV8USS7"/>
<evidence type="ECO:0000313" key="11">
    <source>
        <dbReference type="Proteomes" id="UP001157974"/>
    </source>
</evidence>
<organism evidence="10 11">
    <name type="scientific">Rhodosorus marinus</name>
    <dbReference type="NCBI Taxonomy" id="101924"/>
    <lineage>
        <taxon>Eukaryota</taxon>
        <taxon>Rhodophyta</taxon>
        <taxon>Stylonematophyceae</taxon>
        <taxon>Stylonematales</taxon>
        <taxon>Stylonemataceae</taxon>
        <taxon>Rhodosorus</taxon>
    </lineage>
</organism>
<dbReference type="InterPro" id="IPR000008">
    <property type="entry name" value="C2_dom"/>
</dbReference>
<keyword evidence="6" id="KW-0732">Signal</keyword>
<feature type="domain" description="EGF-like" evidence="8">
    <location>
        <begin position="342"/>
        <end position="378"/>
    </location>
</feature>
<gene>
    <name evidence="10" type="ORF">NDN08_002107</name>
</gene>
<dbReference type="InterPro" id="IPR006026">
    <property type="entry name" value="Peptidase_Metallo"/>
</dbReference>
<keyword evidence="3 6" id="KW-0482">Metalloprotease</keyword>
<reference evidence="10 11" key="1">
    <citation type="journal article" date="2023" name="Nat. Commun.">
        <title>Origin of minicircular mitochondrial genomes in red algae.</title>
        <authorList>
            <person name="Lee Y."/>
            <person name="Cho C.H."/>
            <person name="Lee Y.M."/>
            <person name="Park S.I."/>
            <person name="Yang J.H."/>
            <person name="West J.A."/>
            <person name="Bhattacharya D."/>
            <person name="Yoon H.S."/>
        </authorList>
    </citation>
    <scope>NUCLEOTIDE SEQUENCE [LARGE SCALE GENOMIC DNA]</scope>
    <source>
        <strain evidence="10 11">CCMP1338</strain>
        <tissue evidence="10">Whole cell</tissue>
    </source>
</reference>